<dbReference type="Pfam" id="PF08790">
    <property type="entry name" value="zf-LYAR"/>
    <property type="match status" value="1"/>
</dbReference>
<sequence>MVFFTCDSCGNALKKSQVEQHMYSCGKVVSCIDCLKEFRGNEFKAHTKCISEEEKYNGPDWKAPSSRNKGEKKQIAWVETVNAVLESGKNKFTPSQMGLLKIIAKHDNVPRKKPKFMNFIRNIAKNSFDQFTVEAVFDCLESEWKSQAEKNKPQPPAESKSDEALANGKSEKNGVQKNGEADEENGGDRVNKKKSKKNKRKREENEENVEVEVKKKKQKGLANEDEDNNANESTEDSAMPAEFRWGEIIEEILMGRDDKSISLKKLKKKVFSEYYARVGDSKGVKTKDDLCAQLNKKLKKKKFRVIGEIVKLANAEVE</sequence>
<gene>
    <name evidence="11" type="ORF">ODALV1_LOCUS9622</name>
</gene>
<dbReference type="SUPFAM" id="SSF57667">
    <property type="entry name" value="beta-beta-alpha zinc fingers"/>
    <property type="match status" value="2"/>
</dbReference>
<evidence type="ECO:0008006" key="13">
    <source>
        <dbReference type="Google" id="ProtNLM"/>
    </source>
</evidence>
<dbReference type="EMBL" id="CAXLJM020000028">
    <property type="protein sequence ID" value="CAL8097343.1"/>
    <property type="molecule type" value="Genomic_DNA"/>
</dbReference>
<feature type="compositionally biased region" description="Basic and acidic residues" evidence="8">
    <location>
        <begin position="159"/>
        <end position="174"/>
    </location>
</feature>
<dbReference type="PANTHER" id="PTHR13100">
    <property type="entry name" value="CELL GROWTH-REGULATING NUCLEOLAR PROTEIN LYAR"/>
    <property type="match status" value="1"/>
</dbReference>
<dbReference type="InterPro" id="IPR014898">
    <property type="entry name" value="Znf_C2H2_LYAR"/>
</dbReference>
<accession>A0ABP1QEY0</accession>
<reference evidence="11 12" key="1">
    <citation type="submission" date="2024-08" db="EMBL/GenBank/DDBJ databases">
        <authorList>
            <person name="Cucini C."/>
            <person name="Frati F."/>
        </authorList>
    </citation>
    <scope>NUCLEOTIDE SEQUENCE [LARGE SCALE GENOMIC DNA]</scope>
</reference>
<evidence type="ECO:0000256" key="6">
    <source>
        <dbReference type="ARBA" id="ARBA00023242"/>
    </source>
</evidence>
<dbReference type="PROSITE" id="PS51804">
    <property type="entry name" value="ZF_C2HC_LYAR"/>
    <property type="match status" value="1"/>
</dbReference>
<evidence type="ECO:0000256" key="7">
    <source>
        <dbReference type="PROSITE-ProRule" id="PRU01145"/>
    </source>
</evidence>
<evidence type="ECO:0000256" key="3">
    <source>
        <dbReference type="ARBA" id="ARBA00022737"/>
    </source>
</evidence>
<feature type="domain" description="Cell growth-regulating nucleolar protein-like winged helix" evidence="10">
    <location>
        <begin position="242"/>
        <end position="314"/>
    </location>
</feature>
<evidence type="ECO:0000259" key="9">
    <source>
        <dbReference type="Pfam" id="PF08790"/>
    </source>
</evidence>
<dbReference type="InterPro" id="IPR039999">
    <property type="entry name" value="LYAR"/>
</dbReference>
<comment type="subcellular location">
    <subcellularLocation>
        <location evidence="1">Nucleus</location>
    </subcellularLocation>
</comment>
<dbReference type="Pfam" id="PF25879">
    <property type="entry name" value="WHD_LYAR"/>
    <property type="match status" value="1"/>
</dbReference>
<keyword evidence="6" id="KW-0539">Nucleus</keyword>
<evidence type="ECO:0000259" key="10">
    <source>
        <dbReference type="Pfam" id="PF25879"/>
    </source>
</evidence>
<protein>
    <recommendedName>
        <fullName evidence="13">Cell growth-regulating nucleolar protein</fullName>
    </recommendedName>
</protein>
<dbReference type="InterPro" id="IPR058719">
    <property type="entry name" value="WHD_LYAR"/>
</dbReference>
<feature type="domain" description="Zinc finger C2H2 LYAR-type" evidence="9">
    <location>
        <begin position="29"/>
        <end position="56"/>
    </location>
</feature>
<keyword evidence="2" id="KW-0479">Metal-binding</keyword>
<feature type="compositionally biased region" description="Basic residues" evidence="8">
    <location>
        <begin position="191"/>
        <end position="200"/>
    </location>
</feature>
<keyword evidence="4 7" id="KW-0863">Zinc-finger</keyword>
<keyword evidence="3" id="KW-0677">Repeat</keyword>
<proteinExistence type="predicted"/>
<dbReference type="Proteomes" id="UP001642540">
    <property type="component" value="Unassembled WGS sequence"/>
</dbReference>
<comment type="caution">
    <text evidence="11">The sequence shown here is derived from an EMBL/GenBank/DDBJ whole genome shotgun (WGS) entry which is preliminary data.</text>
</comment>
<evidence type="ECO:0000313" key="11">
    <source>
        <dbReference type="EMBL" id="CAL8097343.1"/>
    </source>
</evidence>
<evidence type="ECO:0000256" key="2">
    <source>
        <dbReference type="ARBA" id="ARBA00022723"/>
    </source>
</evidence>
<evidence type="ECO:0000313" key="12">
    <source>
        <dbReference type="Proteomes" id="UP001642540"/>
    </source>
</evidence>
<dbReference type="PANTHER" id="PTHR13100:SF10">
    <property type="entry name" value="CELL GROWTH-REGULATING NUCLEOLAR PROTEIN"/>
    <property type="match status" value="1"/>
</dbReference>
<dbReference type="InterPro" id="IPR036236">
    <property type="entry name" value="Znf_C2H2_sf"/>
</dbReference>
<evidence type="ECO:0000256" key="1">
    <source>
        <dbReference type="ARBA" id="ARBA00004123"/>
    </source>
</evidence>
<keyword evidence="5" id="KW-0862">Zinc</keyword>
<feature type="compositionally biased region" description="Acidic residues" evidence="8">
    <location>
        <begin position="223"/>
        <end position="235"/>
    </location>
</feature>
<evidence type="ECO:0000256" key="5">
    <source>
        <dbReference type="ARBA" id="ARBA00022833"/>
    </source>
</evidence>
<evidence type="ECO:0000256" key="8">
    <source>
        <dbReference type="SAM" id="MobiDB-lite"/>
    </source>
</evidence>
<evidence type="ECO:0000256" key="4">
    <source>
        <dbReference type="ARBA" id="ARBA00022771"/>
    </source>
</evidence>
<name>A0ABP1QEY0_9HEXA</name>
<keyword evidence="12" id="KW-1185">Reference proteome</keyword>
<feature type="region of interest" description="Disordered" evidence="8">
    <location>
        <begin position="146"/>
        <end position="239"/>
    </location>
</feature>
<dbReference type="Gene3D" id="3.30.1490.490">
    <property type="match status" value="1"/>
</dbReference>
<organism evidence="11 12">
    <name type="scientific">Orchesella dallaii</name>
    <dbReference type="NCBI Taxonomy" id="48710"/>
    <lineage>
        <taxon>Eukaryota</taxon>
        <taxon>Metazoa</taxon>
        <taxon>Ecdysozoa</taxon>
        <taxon>Arthropoda</taxon>
        <taxon>Hexapoda</taxon>
        <taxon>Collembola</taxon>
        <taxon>Entomobryomorpha</taxon>
        <taxon>Entomobryoidea</taxon>
        <taxon>Orchesellidae</taxon>
        <taxon>Orchesellinae</taxon>
        <taxon>Orchesella</taxon>
    </lineage>
</organism>